<proteinExistence type="inferred from homology"/>
<dbReference type="GO" id="GO:0043190">
    <property type="term" value="C:ATP-binding cassette (ABC) transporter complex"/>
    <property type="evidence" value="ECO:0007669"/>
    <property type="project" value="TreeGrafter"/>
</dbReference>
<evidence type="ECO:0000256" key="3">
    <source>
        <dbReference type="ARBA" id="ARBA00022448"/>
    </source>
</evidence>
<evidence type="ECO:0000256" key="2">
    <source>
        <dbReference type="ARBA" id="ARBA00005417"/>
    </source>
</evidence>
<name>A0A1H7Z9F1_9FIRM</name>
<keyword evidence="7" id="KW-1278">Translocase</keyword>
<evidence type="ECO:0000256" key="4">
    <source>
        <dbReference type="ARBA" id="ARBA00022475"/>
    </source>
</evidence>
<protein>
    <submittedName>
        <fullName evidence="10">Energy-coupling factor transport system ATP-binding protein/energy-coupling factor transport system ATP-binding protein</fullName>
    </submittedName>
</protein>
<dbReference type="Proteomes" id="UP000199158">
    <property type="component" value="Unassembled WGS sequence"/>
</dbReference>
<dbReference type="RefSeq" id="WP_092751337.1">
    <property type="nucleotide sequence ID" value="NZ_FOCG01000001.1"/>
</dbReference>
<evidence type="ECO:0000256" key="6">
    <source>
        <dbReference type="ARBA" id="ARBA00022840"/>
    </source>
</evidence>
<evidence type="ECO:0000313" key="11">
    <source>
        <dbReference type="Proteomes" id="UP000199158"/>
    </source>
</evidence>
<evidence type="ECO:0000259" key="9">
    <source>
        <dbReference type="PROSITE" id="PS50893"/>
    </source>
</evidence>
<dbReference type="CDD" id="cd03225">
    <property type="entry name" value="ABC_cobalt_CbiO_domain1"/>
    <property type="match status" value="1"/>
</dbReference>
<keyword evidence="4" id="KW-1003">Cell membrane</keyword>
<sequence>MIHTQPAIEALNVCYRYPKAQTFVIENASFSLHQGEFAAITGKNGVGKSTLAKLCTAILKPTSGKIQVYGKNTADTQTAQIAKDVCYCLQHPARQLFTATVEDEIAFALRYQNYTEIEIQARVDNMLELFDLLHLRKCFPLQLSGGEQQRLAIAAGLALKPRFLLLDEPTACLDRHKVDELSALLERLIKSENIGVAVISHDNNFVRKNANKVFTVRGGAVYAD</sequence>
<dbReference type="SMART" id="SM00382">
    <property type="entry name" value="AAA"/>
    <property type="match status" value="1"/>
</dbReference>
<keyword evidence="3" id="KW-0813">Transport</keyword>
<feature type="domain" description="ABC transporter" evidence="9">
    <location>
        <begin position="8"/>
        <end position="224"/>
    </location>
</feature>
<dbReference type="InterPro" id="IPR003593">
    <property type="entry name" value="AAA+_ATPase"/>
</dbReference>
<dbReference type="GO" id="GO:0042626">
    <property type="term" value="F:ATPase-coupled transmembrane transporter activity"/>
    <property type="evidence" value="ECO:0007669"/>
    <property type="project" value="TreeGrafter"/>
</dbReference>
<comment type="similarity">
    <text evidence="2">Belongs to the ABC transporter superfamily.</text>
</comment>
<dbReference type="EMBL" id="FOCG01000001">
    <property type="protein sequence ID" value="SEM54956.1"/>
    <property type="molecule type" value="Genomic_DNA"/>
</dbReference>
<dbReference type="GO" id="GO:0005524">
    <property type="term" value="F:ATP binding"/>
    <property type="evidence" value="ECO:0007669"/>
    <property type="project" value="UniProtKB-KW"/>
</dbReference>
<keyword evidence="8" id="KW-0472">Membrane</keyword>
<accession>A0A1H7Z9F1</accession>
<dbReference type="PANTHER" id="PTHR43553">
    <property type="entry name" value="HEAVY METAL TRANSPORTER"/>
    <property type="match status" value="1"/>
</dbReference>
<dbReference type="AlphaFoldDB" id="A0A1H7Z9F1"/>
<dbReference type="OrthoDB" id="9776369at2"/>
<dbReference type="Gene3D" id="3.40.50.300">
    <property type="entry name" value="P-loop containing nucleotide triphosphate hydrolases"/>
    <property type="match status" value="1"/>
</dbReference>
<evidence type="ECO:0000313" key="10">
    <source>
        <dbReference type="EMBL" id="SEM54956.1"/>
    </source>
</evidence>
<evidence type="ECO:0000256" key="8">
    <source>
        <dbReference type="ARBA" id="ARBA00023136"/>
    </source>
</evidence>
<dbReference type="InterPro" id="IPR015856">
    <property type="entry name" value="ABC_transpr_CbiO/EcfA_su"/>
</dbReference>
<dbReference type="Pfam" id="PF00005">
    <property type="entry name" value="ABC_tran"/>
    <property type="match status" value="1"/>
</dbReference>
<evidence type="ECO:0000256" key="5">
    <source>
        <dbReference type="ARBA" id="ARBA00022741"/>
    </source>
</evidence>
<evidence type="ECO:0000256" key="1">
    <source>
        <dbReference type="ARBA" id="ARBA00004202"/>
    </source>
</evidence>
<gene>
    <name evidence="10" type="ORF">SAMN05216180_0520</name>
</gene>
<dbReference type="InterPro" id="IPR003439">
    <property type="entry name" value="ABC_transporter-like_ATP-bd"/>
</dbReference>
<evidence type="ECO:0000256" key="7">
    <source>
        <dbReference type="ARBA" id="ARBA00022967"/>
    </source>
</evidence>
<organism evidence="10 11">
    <name type="scientific">Hydrogenoanaerobacterium saccharovorans</name>
    <dbReference type="NCBI Taxonomy" id="474960"/>
    <lineage>
        <taxon>Bacteria</taxon>
        <taxon>Bacillati</taxon>
        <taxon>Bacillota</taxon>
        <taxon>Clostridia</taxon>
        <taxon>Eubacteriales</taxon>
        <taxon>Oscillospiraceae</taxon>
        <taxon>Hydrogenoanaerobacterium</taxon>
    </lineage>
</organism>
<dbReference type="STRING" id="474960.SAMN05216180_0520"/>
<comment type="subcellular location">
    <subcellularLocation>
        <location evidence="1">Cell membrane</location>
        <topology evidence="1">Peripheral membrane protein</topology>
    </subcellularLocation>
</comment>
<dbReference type="PROSITE" id="PS00211">
    <property type="entry name" value="ABC_TRANSPORTER_1"/>
    <property type="match status" value="1"/>
</dbReference>
<reference evidence="10 11" key="1">
    <citation type="submission" date="2016-10" db="EMBL/GenBank/DDBJ databases">
        <authorList>
            <person name="de Groot N.N."/>
        </authorList>
    </citation>
    <scope>NUCLEOTIDE SEQUENCE [LARGE SCALE GENOMIC DNA]</scope>
    <source>
        <strain evidence="10 11">CGMCC 1.5070</strain>
    </source>
</reference>
<dbReference type="PROSITE" id="PS50893">
    <property type="entry name" value="ABC_TRANSPORTER_2"/>
    <property type="match status" value="1"/>
</dbReference>
<dbReference type="InterPro" id="IPR050095">
    <property type="entry name" value="ECF_ABC_transporter_ATP-bd"/>
</dbReference>
<dbReference type="InterPro" id="IPR027417">
    <property type="entry name" value="P-loop_NTPase"/>
</dbReference>
<keyword evidence="6 10" id="KW-0067">ATP-binding</keyword>
<dbReference type="GO" id="GO:0016887">
    <property type="term" value="F:ATP hydrolysis activity"/>
    <property type="evidence" value="ECO:0007669"/>
    <property type="project" value="InterPro"/>
</dbReference>
<dbReference type="InterPro" id="IPR017871">
    <property type="entry name" value="ABC_transporter-like_CS"/>
</dbReference>
<keyword evidence="11" id="KW-1185">Reference proteome</keyword>
<dbReference type="SUPFAM" id="SSF52540">
    <property type="entry name" value="P-loop containing nucleoside triphosphate hydrolases"/>
    <property type="match status" value="1"/>
</dbReference>
<keyword evidence="5" id="KW-0547">Nucleotide-binding</keyword>